<dbReference type="EMBL" id="BOOY01000033">
    <property type="protein sequence ID" value="GIJ05392.1"/>
    <property type="molecule type" value="Genomic_DNA"/>
</dbReference>
<dbReference type="PANTHER" id="PTHR43464">
    <property type="entry name" value="METHYLTRANSFERASE"/>
    <property type="match status" value="1"/>
</dbReference>
<name>A0A8J3YCK1_9ACTN</name>
<dbReference type="InterPro" id="IPR041698">
    <property type="entry name" value="Methyltransf_25"/>
</dbReference>
<keyword evidence="6" id="KW-1185">Reference proteome</keyword>
<feature type="domain" description="Methyltransferase" evidence="4">
    <location>
        <begin position="52"/>
        <end position="144"/>
    </location>
</feature>
<sequence length="206" mass="22077">MSDEAPAAWFERLYRQAAAGEAEIPWDRGGPNPYVAGWFAREGVEGRGRRALVVGCGLGDDAEHVAGLGFEVTAFDVAETAVRTARARHPGSAVRYRTADLTDPPAQWAGAWDLVVESLTVQSVPRSLRPLVTRHIAGFVAPGGTLLLLAGVLPDGVDEEDGPPWRLRRDEVDAFAAAGLTAADVERFTGDDGRTRWRAVFSRAAG</sequence>
<keyword evidence="2" id="KW-0808">Transferase</keyword>
<proteinExistence type="predicted"/>
<dbReference type="GO" id="GO:0032259">
    <property type="term" value="P:methylation"/>
    <property type="evidence" value="ECO:0007669"/>
    <property type="project" value="UniProtKB-KW"/>
</dbReference>
<dbReference type="PANTHER" id="PTHR43464:SF23">
    <property type="entry name" value="JUVENILE HORMONE ACID O-METHYLTRANSFERASE"/>
    <property type="match status" value="1"/>
</dbReference>
<evidence type="ECO:0000256" key="3">
    <source>
        <dbReference type="ARBA" id="ARBA00022691"/>
    </source>
</evidence>
<dbReference type="AlphaFoldDB" id="A0A8J3YCK1"/>
<dbReference type="PROSITE" id="PS51585">
    <property type="entry name" value="SAM_MT_TPMT"/>
    <property type="match status" value="1"/>
</dbReference>
<dbReference type="SUPFAM" id="SSF53335">
    <property type="entry name" value="S-adenosyl-L-methionine-dependent methyltransferases"/>
    <property type="match status" value="1"/>
</dbReference>
<protein>
    <submittedName>
        <fullName evidence="5">Methyltransferase type 12</fullName>
    </submittedName>
</protein>
<evidence type="ECO:0000259" key="4">
    <source>
        <dbReference type="Pfam" id="PF13649"/>
    </source>
</evidence>
<keyword evidence="3" id="KW-0949">S-adenosyl-L-methionine</keyword>
<dbReference type="Pfam" id="PF13649">
    <property type="entry name" value="Methyltransf_25"/>
    <property type="match status" value="1"/>
</dbReference>
<dbReference type="Gene3D" id="3.40.50.150">
    <property type="entry name" value="Vaccinia Virus protein VP39"/>
    <property type="match status" value="1"/>
</dbReference>
<comment type="caution">
    <text evidence="5">The sequence shown here is derived from an EMBL/GenBank/DDBJ whole genome shotgun (WGS) entry which is preliminary data.</text>
</comment>
<reference evidence="5" key="1">
    <citation type="submission" date="2021-01" db="EMBL/GenBank/DDBJ databases">
        <title>Whole genome shotgun sequence of Spirilliplanes yamanashiensis NBRC 15828.</title>
        <authorList>
            <person name="Komaki H."/>
            <person name="Tamura T."/>
        </authorList>
    </citation>
    <scope>NUCLEOTIDE SEQUENCE</scope>
    <source>
        <strain evidence="5">NBRC 15828</strain>
    </source>
</reference>
<accession>A0A8J3YCK1</accession>
<dbReference type="GO" id="GO:0010420">
    <property type="term" value="F:polyprenyldihydroxybenzoate methyltransferase activity"/>
    <property type="evidence" value="ECO:0007669"/>
    <property type="project" value="TreeGrafter"/>
</dbReference>
<dbReference type="InterPro" id="IPR008854">
    <property type="entry name" value="TPMT"/>
</dbReference>
<dbReference type="CDD" id="cd02440">
    <property type="entry name" value="AdoMet_MTases"/>
    <property type="match status" value="1"/>
</dbReference>
<evidence type="ECO:0000313" key="5">
    <source>
        <dbReference type="EMBL" id="GIJ05392.1"/>
    </source>
</evidence>
<evidence type="ECO:0000256" key="1">
    <source>
        <dbReference type="ARBA" id="ARBA00022603"/>
    </source>
</evidence>
<dbReference type="Proteomes" id="UP000652013">
    <property type="component" value="Unassembled WGS sequence"/>
</dbReference>
<organism evidence="5 6">
    <name type="scientific">Spirilliplanes yamanashiensis</name>
    <dbReference type="NCBI Taxonomy" id="42233"/>
    <lineage>
        <taxon>Bacteria</taxon>
        <taxon>Bacillati</taxon>
        <taxon>Actinomycetota</taxon>
        <taxon>Actinomycetes</taxon>
        <taxon>Micromonosporales</taxon>
        <taxon>Micromonosporaceae</taxon>
        <taxon>Spirilliplanes</taxon>
    </lineage>
</organism>
<dbReference type="InterPro" id="IPR029063">
    <property type="entry name" value="SAM-dependent_MTases_sf"/>
</dbReference>
<dbReference type="RefSeq" id="WP_203940608.1">
    <property type="nucleotide sequence ID" value="NZ_BAAAGJ010000005.1"/>
</dbReference>
<evidence type="ECO:0000313" key="6">
    <source>
        <dbReference type="Proteomes" id="UP000652013"/>
    </source>
</evidence>
<gene>
    <name evidence="5" type="ORF">Sya03_47440</name>
</gene>
<evidence type="ECO:0000256" key="2">
    <source>
        <dbReference type="ARBA" id="ARBA00022679"/>
    </source>
</evidence>
<keyword evidence="1 5" id="KW-0489">Methyltransferase</keyword>